<dbReference type="CDD" id="cd00158">
    <property type="entry name" value="RHOD"/>
    <property type="match status" value="1"/>
</dbReference>
<dbReference type="PANTHER" id="PTHR43031:SF18">
    <property type="entry name" value="RHODANESE-RELATED SULFURTRANSFERASES"/>
    <property type="match status" value="1"/>
</dbReference>
<protein>
    <submittedName>
        <fullName evidence="2">Sulfurtransferase</fullName>
    </submittedName>
</protein>
<dbReference type="OrthoDB" id="1445766at2"/>
<dbReference type="RefSeq" id="WP_035610069.1">
    <property type="nucleotide sequence ID" value="NZ_JEMG01000001.1"/>
</dbReference>
<sequence>MDFILQNWALILVALVSGLLLLRPALSGAGALTPAAAVQLINREKAVLVDVSSADEYAAAHANGAKSVPLAQLKEQLPQAVKNKAVPVIFMCASGARASAAARMAKGLGYDRAVALAGGLKGWSAANLPVASSGKAQDGKTAKA</sequence>
<evidence type="ECO:0000313" key="2">
    <source>
        <dbReference type="EMBL" id="EYC52538.1"/>
    </source>
</evidence>
<name>A0A016XN00_9BURK</name>
<dbReference type="Gene3D" id="3.40.250.10">
    <property type="entry name" value="Rhodanese-like domain"/>
    <property type="match status" value="1"/>
</dbReference>
<dbReference type="PANTHER" id="PTHR43031">
    <property type="entry name" value="FAD-DEPENDENT OXIDOREDUCTASE"/>
    <property type="match status" value="1"/>
</dbReference>
<dbReference type="AlphaFoldDB" id="A0A016XN00"/>
<gene>
    <name evidence="2" type="ORF">AZ34_16705</name>
</gene>
<dbReference type="SMART" id="SM00450">
    <property type="entry name" value="RHOD"/>
    <property type="match status" value="1"/>
</dbReference>
<reference evidence="2 3" key="1">
    <citation type="submission" date="2014-02" db="EMBL/GenBank/DDBJ databases">
        <title>Draft Genome of Hylemonella gracilis isolated from the Niagara River.</title>
        <authorList>
            <person name="Pawlowski D.R."/>
            <person name="Koudelka G.B."/>
        </authorList>
    </citation>
    <scope>NUCLEOTIDE SEQUENCE [LARGE SCALE GENOMIC DNA]</scope>
    <source>
        <strain evidence="2 3">Niagara R</strain>
    </source>
</reference>
<dbReference type="InterPro" id="IPR050229">
    <property type="entry name" value="GlpE_sulfurtransferase"/>
</dbReference>
<dbReference type="GO" id="GO:0016740">
    <property type="term" value="F:transferase activity"/>
    <property type="evidence" value="ECO:0007669"/>
    <property type="project" value="UniProtKB-KW"/>
</dbReference>
<dbReference type="PROSITE" id="PS50206">
    <property type="entry name" value="RHODANESE_3"/>
    <property type="match status" value="1"/>
</dbReference>
<feature type="domain" description="Rhodanese" evidence="1">
    <location>
        <begin position="42"/>
        <end position="132"/>
    </location>
</feature>
<proteinExistence type="predicted"/>
<dbReference type="Proteomes" id="UP000023268">
    <property type="component" value="Unassembled WGS sequence"/>
</dbReference>
<dbReference type="eggNOG" id="COG0607">
    <property type="taxonomic scope" value="Bacteria"/>
</dbReference>
<accession>A0A016XN00</accession>
<dbReference type="InterPro" id="IPR036873">
    <property type="entry name" value="Rhodanese-like_dom_sf"/>
</dbReference>
<dbReference type="SUPFAM" id="SSF52821">
    <property type="entry name" value="Rhodanese/Cell cycle control phosphatase"/>
    <property type="match status" value="1"/>
</dbReference>
<keyword evidence="2" id="KW-0808">Transferase</keyword>
<dbReference type="Pfam" id="PF00581">
    <property type="entry name" value="Rhodanese"/>
    <property type="match status" value="1"/>
</dbReference>
<comment type="caution">
    <text evidence="2">The sequence shown here is derived from an EMBL/GenBank/DDBJ whole genome shotgun (WGS) entry which is preliminary data.</text>
</comment>
<dbReference type="InterPro" id="IPR001763">
    <property type="entry name" value="Rhodanese-like_dom"/>
</dbReference>
<organism evidence="2 3">
    <name type="scientific">Hylemonella gracilis str. Niagara R</name>
    <dbReference type="NCBI Taxonomy" id="1458275"/>
    <lineage>
        <taxon>Bacteria</taxon>
        <taxon>Pseudomonadati</taxon>
        <taxon>Pseudomonadota</taxon>
        <taxon>Betaproteobacteria</taxon>
        <taxon>Burkholderiales</taxon>
        <taxon>Comamonadaceae</taxon>
        <taxon>Hylemonella</taxon>
    </lineage>
</organism>
<dbReference type="EMBL" id="JEMG01000001">
    <property type="protein sequence ID" value="EYC52538.1"/>
    <property type="molecule type" value="Genomic_DNA"/>
</dbReference>
<evidence type="ECO:0000313" key="3">
    <source>
        <dbReference type="Proteomes" id="UP000023268"/>
    </source>
</evidence>
<evidence type="ECO:0000259" key="1">
    <source>
        <dbReference type="PROSITE" id="PS50206"/>
    </source>
</evidence>
<dbReference type="STRING" id="1458275.AZ34_16705"/>